<comment type="caution">
    <text evidence="1">The sequence shown here is derived from an EMBL/GenBank/DDBJ whole genome shotgun (WGS) entry which is preliminary data.</text>
</comment>
<evidence type="ECO:0000313" key="1">
    <source>
        <dbReference type="EMBL" id="KAG5594078.1"/>
    </source>
</evidence>
<proteinExistence type="predicted"/>
<keyword evidence="2" id="KW-1185">Reference proteome</keyword>
<dbReference type="EMBL" id="JACXVP010000007">
    <property type="protein sequence ID" value="KAG5594078.1"/>
    <property type="molecule type" value="Genomic_DNA"/>
</dbReference>
<gene>
    <name evidence="1" type="ORF">H5410_035310</name>
</gene>
<reference evidence="1 2" key="1">
    <citation type="submission" date="2020-09" db="EMBL/GenBank/DDBJ databases">
        <title>De no assembly of potato wild relative species, Solanum commersonii.</title>
        <authorList>
            <person name="Cho K."/>
        </authorList>
    </citation>
    <scope>NUCLEOTIDE SEQUENCE [LARGE SCALE GENOMIC DNA]</scope>
    <source>
        <strain evidence="1">LZ3.2</strain>
        <tissue evidence="1">Leaf</tissue>
    </source>
</reference>
<protein>
    <submittedName>
        <fullName evidence="1">Uncharacterized protein</fullName>
    </submittedName>
</protein>
<evidence type="ECO:0000313" key="2">
    <source>
        <dbReference type="Proteomes" id="UP000824120"/>
    </source>
</evidence>
<accession>A0A9J5Y4R2</accession>
<name>A0A9J5Y4R2_SOLCO</name>
<organism evidence="1 2">
    <name type="scientific">Solanum commersonii</name>
    <name type="common">Commerson's wild potato</name>
    <name type="synonym">Commerson's nightshade</name>
    <dbReference type="NCBI Taxonomy" id="4109"/>
    <lineage>
        <taxon>Eukaryota</taxon>
        <taxon>Viridiplantae</taxon>
        <taxon>Streptophyta</taxon>
        <taxon>Embryophyta</taxon>
        <taxon>Tracheophyta</taxon>
        <taxon>Spermatophyta</taxon>
        <taxon>Magnoliopsida</taxon>
        <taxon>eudicotyledons</taxon>
        <taxon>Gunneridae</taxon>
        <taxon>Pentapetalae</taxon>
        <taxon>asterids</taxon>
        <taxon>lamiids</taxon>
        <taxon>Solanales</taxon>
        <taxon>Solanaceae</taxon>
        <taxon>Solanoideae</taxon>
        <taxon>Solaneae</taxon>
        <taxon>Solanum</taxon>
    </lineage>
</organism>
<dbReference type="AlphaFoldDB" id="A0A9J5Y4R2"/>
<dbReference type="Proteomes" id="UP000824120">
    <property type="component" value="Chromosome 7"/>
</dbReference>
<sequence>MGHLKRLFATFFLRWEQWAVQRQELVSRRATVSREHVLGTAIAPPFARLKASSAATVVAFVAVAFAPETVRTKFLNEILIIHDK</sequence>